<keyword evidence="4" id="KW-0436">Ligase</keyword>
<accession>C0E0B3</accession>
<dbReference type="Gene3D" id="2.30.38.10">
    <property type="entry name" value="Luciferase, Domain 3"/>
    <property type="match status" value="1"/>
</dbReference>
<protein>
    <recommendedName>
        <fullName evidence="6">Long-chain-fatty-acid--CoA ligase</fullName>
        <ecNumber evidence="5">6.2.1.3</ecNumber>
    </recommendedName>
    <alternativeName>
        <fullName evidence="7">Long-chain acyl-CoA synthetase</fullName>
    </alternativeName>
</protein>
<gene>
    <name evidence="10" type="ORF">CORMATOL_00413</name>
</gene>
<dbReference type="Gene3D" id="3.40.50.980">
    <property type="match status" value="2"/>
</dbReference>
<evidence type="ECO:0000256" key="1">
    <source>
        <dbReference type="ARBA" id="ARBA00004170"/>
    </source>
</evidence>
<proteinExistence type="inferred from homology"/>
<organism evidence="10 11">
    <name type="scientific">Corynebacterium matruchotii ATCC 33806</name>
    <dbReference type="NCBI Taxonomy" id="566549"/>
    <lineage>
        <taxon>Bacteria</taxon>
        <taxon>Bacillati</taxon>
        <taxon>Actinomycetota</taxon>
        <taxon>Actinomycetes</taxon>
        <taxon>Mycobacteriales</taxon>
        <taxon>Corynebacteriaceae</taxon>
        <taxon>Corynebacterium</taxon>
    </lineage>
</organism>
<dbReference type="Gene3D" id="3.30.300.30">
    <property type="match status" value="1"/>
</dbReference>
<evidence type="ECO:0000256" key="4">
    <source>
        <dbReference type="ARBA" id="ARBA00022598"/>
    </source>
</evidence>
<comment type="caution">
    <text evidence="10">The sequence shown here is derived from an EMBL/GenBank/DDBJ whole genome shotgun (WGS) entry which is preliminary data.</text>
</comment>
<evidence type="ECO:0000259" key="9">
    <source>
        <dbReference type="Pfam" id="PF13193"/>
    </source>
</evidence>
<dbReference type="GO" id="GO:0016020">
    <property type="term" value="C:membrane"/>
    <property type="evidence" value="ECO:0007669"/>
    <property type="project" value="UniProtKB-SubCell"/>
</dbReference>
<comment type="subcellular location">
    <subcellularLocation>
        <location evidence="1">Membrane</location>
        <topology evidence="1">Peripheral membrane protein</topology>
    </subcellularLocation>
</comment>
<reference evidence="10 11" key="1">
    <citation type="submission" date="2009-01" db="EMBL/GenBank/DDBJ databases">
        <authorList>
            <person name="Fulton L."/>
            <person name="Clifton S."/>
            <person name="Chinwalla A.T."/>
            <person name="Mitreva M."/>
            <person name="Sodergren E."/>
            <person name="Weinstock G."/>
            <person name="Clifton S."/>
            <person name="Dooling D.J."/>
            <person name="Fulton B."/>
            <person name="Minx P."/>
            <person name="Pepin K.H."/>
            <person name="Johnson M."/>
            <person name="Bhonagiri V."/>
            <person name="Nash W.E."/>
            <person name="Mardis E.R."/>
            <person name="Wilson R.K."/>
        </authorList>
    </citation>
    <scope>NUCLEOTIDE SEQUENCE [LARGE SCALE GENOMIC DNA]</scope>
    <source>
        <strain evidence="10 11">ATCC 33806</strain>
    </source>
</reference>
<dbReference type="EMBL" id="ACEB01000004">
    <property type="protein sequence ID" value="EEG28004.1"/>
    <property type="molecule type" value="Genomic_DNA"/>
</dbReference>
<dbReference type="InterPro" id="IPR050237">
    <property type="entry name" value="ATP-dep_AMP-bd_enzyme"/>
</dbReference>
<evidence type="ECO:0000313" key="10">
    <source>
        <dbReference type="EMBL" id="EEG28004.1"/>
    </source>
</evidence>
<comment type="similarity">
    <text evidence="3">Belongs to the ATP-dependent AMP-binding enzyme family.</text>
</comment>
<evidence type="ECO:0000313" key="11">
    <source>
        <dbReference type="Proteomes" id="UP000006247"/>
    </source>
</evidence>
<dbReference type="Pfam" id="PF13193">
    <property type="entry name" value="AMP-binding_C"/>
    <property type="match status" value="1"/>
</dbReference>
<dbReference type="GO" id="GO:0004467">
    <property type="term" value="F:long-chain fatty acid-CoA ligase activity"/>
    <property type="evidence" value="ECO:0007669"/>
    <property type="project" value="UniProtKB-EC"/>
</dbReference>
<evidence type="ECO:0000256" key="7">
    <source>
        <dbReference type="ARBA" id="ARBA00042773"/>
    </source>
</evidence>
<dbReference type="AlphaFoldDB" id="C0E0B3"/>
<dbReference type="PANTHER" id="PTHR43767">
    <property type="entry name" value="LONG-CHAIN-FATTY-ACID--COA LIGASE"/>
    <property type="match status" value="1"/>
</dbReference>
<dbReference type="EC" id="6.2.1.3" evidence="5"/>
<dbReference type="Proteomes" id="UP000006247">
    <property type="component" value="Unassembled WGS sequence"/>
</dbReference>
<dbReference type="InterPro" id="IPR045851">
    <property type="entry name" value="AMP-bd_C_sf"/>
</dbReference>
<dbReference type="SUPFAM" id="SSF56801">
    <property type="entry name" value="Acetyl-CoA synthetase-like"/>
    <property type="match status" value="1"/>
</dbReference>
<evidence type="ECO:0000256" key="5">
    <source>
        <dbReference type="ARBA" id="ARBA00026121"/>
    </source>
</evidence>
<dbReference type="FunFam" id="3.30.300.30:FF:000008">
    <property type="entry name" value="2,3-dihydroxybenzoate-AMP ligase"/>
    <property type="match status" value="1"/>
</dbReference>
<feature type="domain" description="AMP-dependent synthetase/ligase" evidence="8">
    <location>
        <begin position="36"/>
        <end position="401"/>
    </location>
</feature>
<dbReference type="InterPro" id="IPR000873">
    <property type="entry name" value="AMP-dep_synth/lig_dom"/>
</dbReference>
<feature type="domain" description="AMP-binding enzyme C-terminal" evidence="9">
    <location>
        <begin position="450"/>
        <end position="526"/>
    </location>
</feature>
<dbReference type="HOGENOM" id="CLU_000022_59_7_11"/>
<evidence type="ECO:0000259" key="8">
    <source>
        <dbReference type="Pfam" id="PF00501"/>
    </source>
</evidence>
<dbReference type="Pfam" id="PF00501">
    <property type="entry name" value="AMP-binding"/>
    <property type="match status" value="1"/>
</dbReference>
<sequence length="552" mass="60745">MRDSNGSDQMSLYPADFVELYRREGLWLDETFATFFADAANRFSDAEAVVGPDHAGVEHRLTYRELADYSAQAAEVLAAHGVGQGDFVVVQLPNIVEYVVAIGAVFRLGARPVFALPAHRQAELTHFVNQSGAKALITTGVWNGFDHRELARELNITTLVVAEDPQEFSRFTFADWVEAKPVPAAQVDPLDIAFLQVSGGTTGIPKLIPRSHADYLYSVRESARICELTPETRFLVVLPVSHNFTMSSPGILGVLWSGGTIVLCPEPTPSTSFTLVARERITLCALVPPLALAWLAMAPVLQPDLSSLKVLQVGGAKFTPEAAKRITPELGCRLQQVFGMAEGLVNYTRPDDSEELVIGTQGRPMSPFDEVRVVDDAGNDVPPGERGRLLTRGPYTIRGYWGGADKESFTEDGFYASGDLVRQLPSGHLIVEGRDKDQINRGGEKISAEEIEDHLISHDLVHDAAIIAVPDRLQGERSYAFVVLTDGARLDATVLRDYLRKRGVADYKIPDYFEFAESFPTTGVGKTNRRELRRIVQEYVSAKTQQQEESTN</sequence>
<dbReference type="PANTHER" id="PTHR43767:SF8">
    <property type="entry name" value="LONG-CHAIN-FATTY-ACID--COA LIGASE"/>
    <property type="match status" value="1"/>
</dbReference>
<evidence type="ECO:0000256" key="2">
    <source>
        <dbReference type="ARBA" id="ARBA00005005"/>
    </source>
</evidence>
<evidence type="ECO:0000256" key="3">
    <source>
        <dbReference type="ARBA" id="ARBA00006432"/>
    </source>
</evidence>
<name>C0E0B3_9CORY</name>
<evidence type="ECO:0000256" key="6">
    <source>
        <dbReference type="ARBA" id="ARBA00039545"/>
    </source>
</evidence>
<comment type="pathway">
    <text evidence="2">Lipid metabolism; fatty acid beta-oxidation.</text>
</comment>
<dbReference type="InterPro" id="IPR025110">
    <property type="entry name" value="AMP-bd_C"/>
</dbReference>
<dbReference type="FunFam" id="2.30.38.10:FF:000003">
    <property type="entry name" value="Vibriobactin-specific 2,3-dihydroxybenzoate-AMP ligase"/>
    <property type="match status" value="1"/>
</dbReference>